<proteinExistence type="predicted"/>
<dbReference type="SMART" id="SM00387">
    <property type="entry name" value="HATPase_c"/>
    <property type="match status" value="1"/>
</dbReference>
<dbReference type="EC" id="2.7.11.1" evidence="3"/>
<evidence type="ECO:0000313" key="3">
    <source>
        <dbReference type="EMBL" id="CEI74332.1"/>
    </source>
</evidence>
<evidence type="ECO:0000259" key="2">
    <source>
        <dbReference type="SMART" id="SM00387"/>
    </source>
</evidence>
<organism evidence="3 4">
    <name type="scientific">Romboutsia hominis</name>
    <dbReference type="NCBI Taxonomy" id="1507512"/>
    <lineage>
        <taxon>Bacteria</taxon>
        <taxon>Bacillati</taxon>
        <taxon>Bacillota</taxon>
        <taxon>Clostridia</taxon>
        <taxon>Peptostreptococcales</taxon>
        <taxon>Peptostreptococcaceae</taxon>
        <taxon>Romboutsia</taxon>
    </lineage>
</organism>
<dbReference type="GO" id="GO:0004674">
    <property type="term" value="F:protein serine/threonine kinase activity"/>
    <property type="evidence" value="ECO:0007669"/>
    <property type="project" value="UniProtKB-KW"/>
</dbReference>
<evidence type="ECO:0000256" key="1">
    <source>
        <dbReference type="ARBA" id="ARBA00022527"/>
    </source>
</evidence>
<accession>A0A2P2BVG2</accession>
<keyword evidence="4" id="KW-1185">Reference proteome</keyword>
<reference evidence="3 4" key="1">
    <citation type="submission" date="2014-09" db="EMBL/GenBank/DDBJ databases">
        <authorList>
            <person name="Hornung B.V."/>
        </authorList>
    </citation>
    <scope>NUCLEOTIDE SEQUENCE [LARGE SCALE GENOMIC DNA]</scope>
    <source>
        <strain evidence="3 4">FRIFI</strain>
    </source>
</reference>
<keyword evidence="1" id="KW-0723">Serine/threonine-protein kinase</keyword>
<dbReference type="InterPro" id="IPR003594">
    <property type="entry name" value="HATPase_dom"/>
</dbReference>
<dbReference type="PANTHER" id="PTHR35526:SF3">
    <property type="entry name" value="ANTI-SIGMA-F FACTOR RSBW"/>
    <property type="match status" value="1"/>
</dbReference>
<gene>
    <name evidence="3" type="ORF">FRIFI_2815</name>
</gene>
<keyword evidence="1" id="KW-0418">Kinase</keyword>
<keyword evidence="3" id="KW-0808">Transferase</keyword>
<dbReference type="Pfam" id="PF13581">
    <property type="entry name" value="HATPase_c_2"/>
    <property type="match status" value="1"/>
</dbReference>
<dbReference type="InterPro" id="IPR050267">
    <property type="entry name" value="Anti-sigma-factor_SerPK"/>
</dbReference>
<dbReference type="EMBL" id="LN650648">
    <property type="protein sequence ID" value="CEI74332.1"/>
    <property type="molecule type" value="Genomic_DNA"/>
</dbReference>
<dbReference type="PANTHER" id="PTHR35526">
    <property type="entry name" value="ANTI-SIGMA-F FACTOR RSBW-RELATED"/>
    <property type="match status" value="1"/>
</dbReference>
<dbReference type="AlphaFoldDB" id="A0A2P2BVG2"/>
<dbReference type="Gene3D" id="3.30.565.10">
    <property type="entry name" value="Histidine kinase-like ATPase, C-terminal domain"/>
    <property type="match status" value="1"/>
</dbReference>
<protein>
    <submittedName>
        <fullName evidence="3">RsbW</fullName>
        <ecNumber evidence="3">2.7.11.1</ecNumber>
    </submittedName>
</protein>
<name>A0A2P2BVG2_9FIRM</name>
<dbReference type="KEGG" id="rhom:FRIFI_2815"/>
<dbReference type="RefSeq" id="WP_330405539.1">
    <property type="nucleotide sequence ID" value="NZ_JAKNTL010000002.1"/>
</dbReference>
<feature type="domain" description="Histidine kinase/HSP90-like ATPase" evidence="2">
    <location>
        <begin position="36"/>
        <end position="133"/>
    </location>
</feature>
<evidence type="ECO:0000313" key="4">
    <source>
        <dbReference type="Proteomes" id="UP000245695"/>
    </source>
</evidence>
<dbReference type="Proteomes" id="UP000245695">
    <property type="component" value="Chromosome 1"/>
</dbReference>
<dbReference type="CDD" id="cd16936">
    <property type="entry name" value="HATPase_RsbW-like"/>
    <property type="match status" value="1"/>
</dbReference>
<dbReference type="SUPFAM" id="SSF55874">
    <property type="entry name" value="ATPase domain of HSP90 chaperone/DNA topoisomerase II/histidine kinase"/>
    <property type="match status" value="1"/>
</dbReference>
<sequence length="135" mass="14841">MAFETIKMEISSNPEYVGIIRLTTSGIANKIGFSIGDIEDIKVAVSEACTNAIKHSNDNKFFITFDILENGLAIEIEDKGKGYDVESLHQPDLNNPKESGLGLFIIQSLMDEVNIESKENKGTIIKMTKYLGVGI</sequence>
<dbReference type="InterPro" id="IPR036890">
    <property type="entry name" value="HATPase_C_sf"/>
</dbReference>